<dbReference type="Gene3D" id="1.10.10.60">
    <property type="entry name" value="Homeodomain-like"/>
    <property type="match status" value="1"/>
</dbReference>
<dbReference type="SUPFAM" id="SSF46689">
    <property type="entry name" value="Homeodomain-like"/>
    <property type="match status" value="1"/>
</dbReference>
<evidence type="ECO:0000259" key="4">
    <source>
        <dbReference type="PROSITE" id="PS01124"/>
    </source>
</evidence>
<dbReference type="PANTHER" id="PTHR43280:SF32">
    <property type="entry name" value="TRANSCRIPTIONAL REGULATORY PROTEIN"/>
    <property type="match status" value="1"/>
</dbReference>
<dbReference type="EMBL" id="JACHWX010000003">
    <property type="protein sequence ID" value="MBB3054984.1"/>
    <property type="molecule type" value="Genomic_DNA"/>
</dbReference>
<dbReference type="AlphaFoldDB" id="A0A839SCD2"/>
<dbReference type="GO" id="GO:0003700">
    <property type="term" value="F:DNA-binding transcription factor activity"/>
    <property type="evidence" value="ECO:0007669"/>
    <property type="project" value="InterPro"/>
</dbReference>
<evidence type="ECO:0000256" key="1">
    <source>
        <dbReference type="ARBA" id="ARBA00023015"/>
    </source>
</evidence>
<evidence type="ECO:0000256" key="2">
    <source>
        <dbReference type="ARBA" id="ARBA00023125"/>
    </source>
</evidence>
<dbReference type="SMART" id="SM00342">
    <property type="entry name" value="HTH_ARAC"/>
    <property type="match status" value="1"/>
</dbReference>
<dbReference type="SUPFAM" id="SSF51215">
    <property type="entry name" value="Regulatory protein AraC"/>
    <property type="match status" value="1"/>
</dbReference>
<dbReference type="RefSeq" id="WP_096355187.1">
    <property type="nucleotide sequence ID" value="NZ_AP017313.1"/>
</dbReference>
<dbReference type="InterPro" id="IPR018060">
    <property type="entry name" value="HTH_AraC"/>
</dbReference>
<evidence type="ECO:0000313" key="6">
    <source>
        <dbReference type="Proteomes" id="UP000539265"/>
    </source>
</evidence>
<dbReference type="InterPro" id="IPR037923">
    <property type="entry name" value="HTH-like"/>
</dbReference>
<keyword evidence="3" id="KW-0804">Transcription</keyword>
<dbReference type="PANTHER" id="PTHR43280">
    <property type="entry name" value="ARAC-FAMILY TRANSCRIPTIONAL REGULATOR"/>
    <property type="match status" value="1"/>
</dbReference>
<dbReference type="GO" id="GO:0043565">
    <property type="term" value="F:sequence-specific DNA binding"/>
    <property type="evidence" value="ECO:0007669"/>
    <property type="project" value="InterPro"/>
</dbReference>
<dbReference type="InterPro" id="IPR009057">
    <property type="entry name" value="Homeodomain-like_sf"/>
</dbReference>
<name>A0A839SCD2_9SPHI</name>
<keyword evidence="2" id="KW-0238">DNA-binding</keyword>
<dbReference type="InterPro" id="IPR003313">
    <property type="entry name" value="AraC-bd"/>
</dbReference>
<dbReference type="Pfam" id="PF02311">
    <property type="entry name" value="AraC_binding"/>
    <property type="match status" value="1"/>
</dbReference>
<feature type="domain" description="HTH araC/xylS-type" evidence="4">
    <location>
        <begin position="188"/>
        <end position="286"/>
    </location>
</feature>
<keyword evidence="6" id="KW-1185">Reference proteome</keyword>
<comment type="caution">
    <text evidence="5">The sequence shown here is derived from an EMBL/GenBank/DDBJ whole genome shotgun (WGS) entry which is preliminary data.</text>
</comment>
<proteinExistence type="predicted"/>
<keyword evidence="1" id="KW-0805">Transcription regulation</keyword>
<dbReference type="Pfam" id="PF12833">
    <property type="entry name" value="HTH_18"/>
    <property type="match status" value="1"/>
</dbReference>
<dbReference type="Proteomes" id="UP000539265">
    <property type="component" value="Unassembled WGS sequence"/>
</dbReference>
<accession>A0A839SCD2</accession>
<gene>
    <name evidence="5" type="ORF">FHS11_001401</name>
</gene>
<evidence type="ECO:0000256" key="3">
    <source>
        <dbReference type="ARBA" id="ARBA00023163"/>
    </source>
</evidence>
<protein>
    <submittedName>
        <fullName evidence="5">AraC-like DNA-binding protein</fullName>
    </submittedName>
</protein>
<reference evidence="5" key="1">
    <citation type="submission" date="2020-08" db="EMBL/GenBank/DDBJ databases">
        <title>Genomic Encyclopedia of Type Strains, Phase III (KMG-III): the genomes of soil and plant-associated and newly described type strains.</title>
        <authorList>
            <person name="Whitman W."/>
        </authorList>
    </citation>
    <scope>NUCLEOTIDE SEQUENCE [LARGE SCALE GENOMIC DNA]</scope>
    <source>
        <strain evidence="5">CECT 8628</strain>
    </source>
</reference>
<sequence length="290" mass="34064">MTTNIKKYSFKEGLPQEFEIVALAEFYKGFKTIITSAHRARFYHIIWFQTGNPIHSVDFNPVSIESNTLLFLNKDTVHHFDSKNPFDGKAILFTDSFFCKTEADGKFLRDTILFNNLFPVSQINVGHHAKLFENLFQLMTRELQNEKDSRQDEILKNLLHNLLLLSERERRKQNMRELKKGPDLDYVMLFKEALDANYKSKKQVSFYAEKILITEKRLNQATTRLLSKTPKEFIDDRVMLEAKRLLAHTTESIKAIGFDLGFDEPTNFIKYFRKHSHSTPAEFRKKNNQD</sequence>
<dbReference type="OrthoDB" id="2585681at2"/>
<organism evidence="5 6">
    <name type="scientific">Mucilaginibacter gotjawali</name>
    <dbReference type="NCBI Taxonomy" id="1550579"/>
    <lineage>
        <taxon>Bacteria</taxon>
        <taxon>Pseudomonadati</taxon>
        <taxon>Bacteroidota</taxon>
        <taxon>Sphingobacteriia</taxon>
        <taxon>Sphingobacteriales</taxon>
        <taxon>Sphingobacteriaceae</taxon>
        <taxon>Mucilaginibacter</taxon>
    </lineage>
</organism>
<dbReference type="PROSITE" id="PS01124">
    <property type="entry name" value="HTH_ARAC_FAMILY_2"/>
    <property type="match status" value="1"/>
</dbReference>
<evidence type="ECO:0000313" key="5">
    <source>
        <dbReference type="EMBL" id="MBB3054984.1"/>
    </source>
</evidence>